<reference evidence="3" key="1">
    <citation type="journal article" date="2020" name="bioRxiv">
        <title>A rank-normalized archaeal taxonomy based on genome phylogeny resolves widespread incomplete and uneven classifications.</title>
        <authorList>
            <person name="Rinke C."/>
            <person name="Chuvochina M."/>
            <person name="Mussig A.J."/>
            <person name="Chaumeil P.-A."/>
            <person name="Waite D.W."/>
            <person name="Whitman W.B."/>
            <person name="Parks D.H."/>
            <person name="Hugenholtz P."/>
        </authorList>
    </citation>
    <scope>NUCLEOTIDE SEQUENCE [LARGE SCALE GENOMIC DNA]</scope>
</reference>
<dbReference type="AlphaFoldDB" id="A0A7J4KV92"/>
<name>A0A7J4KV92_9ARCH</name>
<evidence type="ECO:0000259" key="1">
    <source>
        <dbReference type="Pfam" id="PF01978"/>
    </source>
</evidence>
<feature type="domain" description="Transcription regulator TrmB N-terminal" evidence="1">
    <location>
        <begin position="7"/>
        <end position="74"/>
    </location>
</feature>
<dbReference type="Proteomes" id="UP000527315">
    <property type="component" value="Unassembled WGS sequence"/>
</dbReference>
<dbReference type="EMBL" id="DUFJ01000112">
    <property type="protein sequence ID" value="HIH33604.1"/>
    <property type="molecule type" value="Genomic_DNA"/>
</dbReference>
<comment type="caution">
    <text evidence="2">The sequence shown here is derived from an EMBL/GenBank/DDBJ whole genome shotgun (WGS) entry which is preliminary data.</text>
</comment>
<dbReference type="InterPro" id="IPR036388">
    <property type="entry name" value="WH-like_DNA-bd_sf"/>
</dbReference>
<dbReference type="InterPro" id="IPR036390">
    <property type="entry name" value="WH_DNA-bd_sf"/>
</dbReference>
<sequence>MDLDFFEKIGLKEKEARVYIALLKYSPSLANQVAKKSGILRSSVYDYLDVLLEKGFATYTIKSGKKFFQATSPEKIIENFEEQKGRQLEALQQSVLELSKLRNLQEMKTKVEVFEGKEGLKSGMNLVLREKPQELLAFGSSGVSYKILPIFIEKWHKERARLGIKLKIIYNNVPSALERLEKGPKMQFAYVKLQPESSPSLAGTLIFNDKVLLTLWEPENPVAILIESATISKSYKENFEVLWKNSKLFAKS</sequence>
<proteinExistence type="predicted"/>
<dbReference type="Pfam" id="PF01978">
    <property type="entry name" value="TrmB"/>
    <property type="match status" value="1"/>
</dbReference>
<gene>
    <name evidence="2" type="ORF">HA227_05145</name>
</gene>
<dbReference type="InterPro" id="IPR051797">
    <property type="entry name" value="TrmB-like"/>
</dbReference>
<dbReference type="PANTHER" id="PTHR34293:SF1">
    <property type="entry name" value="HTH-TYPE TRANSCRIPTIONAL REGULATOR TRMBL2"/>
    <property type="match status" value="1"/>
</dbReference>
<dbReference type="SUPFAM" id="SSF46785">
    <property type="entry name" value="Winged helix' DNA-binding domain"/>
    <property type="match status" value="1"/>
</dbReference>
<protein>
    <recommendedName>
        <fullName evidence="1">Transcription regulator TrmB N-terminal domain-containing protein</fullName>
    </recommendedName>
</protein>
<evidence type="ECO:0000313" key="2">
    <source>
        <dbReference type="EMBL" id="HIH33604.1"/>
    </source>
</evidence>
<evidence type="ECO:0000313" key="3">
    <source>
        <dbReference type="Proteomes" id="UP000527315"/>
    </source>
</evidence>
<dbReference type="InterPro" id="IPR002831">
    <property type="entry name" value="Tscrpt_reg_TrmB_N"/>
</dbReference>
<accession>A0A7J4KV92</accession>
<dbReference type="Gene3D" id="1.10.10.10">
    <property type="entry name" value="Winged helix-like DNA-binding domain superfamily/Winged helix DNA-binding domain"/>
    <property type="match status" value="1"/>
</dbReference>
<dbReference type="PANTHER" id="PTHR34293">
    <property type="entry name" value="HTH-TYPE TRANSCRIPTIONAL REGULATOR TRMBL2"/>
    <property type="match status" value="1"/>
</dbReference>
<organism evidence="2 3">
    <name type="scientific">Candidatus Iainarchaeum sp</name>
    <dbReference type="NCBI Taxonomy" id="3101447"/>
    <lineage>
        <taxon>Archaea</taxon>
        <taxon>Candidatus Iainarchaeota</taxon>
        <taxon>Candidatus Iainarchaeia</taxon>
        <taxon>Candidatus Iainarchaeales</taxon>
        <taxon>Candidatus Iainarchaeaceae</taxon>
        <taxon>Candidatus Iainarchaeum</taxon>
    </lineage>
</organism>